<protein>
    <submittedName>
        <fullName evidence="7">Heparin-sulfate lyase</fullName>
        <ecNumber evidence="7">4.2.2.8</ecNumber>
    </submittedName>
</protein>
<keyword evidence="2" id="KW-0732">Signal</keyword>
<comment type="subcellular location">
    <subcellularLocation>
        <location evidence="1">Periplasm</location>
    </subcellularLocation>
</comment>
<dbReference type="Pfam" id="PF07940">
    <property type="entry name" value="Hepar_II_III_C"/>
    <property type="match status" value="1"/>
</dbReference>
<dbReference type="RefSeq" id="WP_145373935.1">
    <property type="nucleotide sequence ID" value="NZ_CP036276.1"/>
</dbReference>
<dbReference type="Gene3D" id="1.50.10.100">
    <property type="entry name" value="Chondroitin AC/alginate lyase"/>
    <property type="match status" value="1"/>
</dbReference>
<feature type="domain" description="Heparinase II/III-like C-terminal" evidence="5">
    <location>
        <begin position="419"/>
        <end position="620"/>
    </location>
</feature>
<gene>
    <name evidence="7" type="primary">hepC_1</name>
    <name evidence="7" type="ORF">Mal52_03790</name>
</gene>
<dbReference type="PANTHER" id="PTHR39210">
    <property type="entry name" value="HEPARIN-SULFATE LYASE"/>
    <property type="match status" value="1"/>
</dbReference>
<dbReference type="EC" id="4.2.2.8" evidence="7"/>
<dbReference type="KEGG" id="sdyn:Mal52_03790"/>
<keyword evidence="3" id="KW-0574">Periplasm</keyword>
<dbReference type="EMBL" id="CP036276">
    <property type="protein sequence ID" value="QDU41924.1"/>
    <property type="molecule type" value="Genomic_DNA"/>
</dbReference>
<dbReference type="SUPFAM" id="SSF48230">
    <property type="entry name" value="Chondroitin AC/alginate lyase"/>
    <property type="match status" value="1"/>
</dbReference>
<evidence type="ECO:0000313" key="8">
    <source>
        <dbReference type="Proteomes" id="UP000319383"/>
    </source>
</evidence>
<dbReference type="AlphaFoldDB" id="A0A517ZHH4"/>
<dbReference type="GO" id="GO:0042597">
    <property type="term" value="C:periplasmic space"/>
    <property type="evidence" value="ECO:0007669"/>
    <property type="project" value="UniProtKB-SubCell"/>
</dbReference>
<dbReference type="GO" id="GO:0015021">
    <property type="term" value="F:heparin-sulfate lyase activity"/>
    <property type="evidence" value="ECO:0007669"/>
    <property type="project" value="UniProtKB-EC"/>
</dbReference>
<evidence type="ECO:0000256" key="4">
    <source>
        <dbReference type="ARBA" id="ARBA00023239"/>
    </source>
</evidence>
<dbReference type="InterPro" id="IPR012480">
    <property type="entry name" value="Hepar_II_III_C"/>
</dbReference>
<evidence type="ECO:0000256" key="1">
    <source>
        <dbReference type="ARBA" id="ARBA00004418"/>
    </source>
</evidence>
<evidence type="ECO:0000259" key="5">
    <source>
        <dbReference type="Pfam" id="PF07940"/>
    </source>
</evidence>
<evidence type="ECO:0000256" key="2">
    <source>
        <dbReference type="ARBA" id="ARBA00022729"/>
    </source>
</evidence>
<reference evidence="7 8" key="1">
    <citation type="submission" date="2019-02" db="EMBL/GenBank/DDBJ databases">
        <title>Deep-cultivation of Planctomycetes and their phenomic and genomic characterization uncovers novel biology.</title>
        <authorList>
            <person name="Wiegand S."/>
            <person name="Jogler M."/>
            <person name="Boedeker C."/>
            <person name="Pinto D."/>
            <person name="Vollmers J."/>
            <person name="Rivas-Marin E."/>
            <person name="Kohn T."/>
            <person name="Peeters S.H."/>
            <person name="Heuer A."/>
            <person name="Rast P."/>
            <person name="Oberbeckmann S."/>
            <person name="Bunk B."/>
            <person name="Jeske O."/>
            <person name="Meyerdierks A."/>
            <person name="Storesund J.E."/>
            <person name="Kallscheuer N."/>
            <person name="Luecker S."/>
            <person name="Lage O.M."/>
            <person name="Pohl T."/>
            <person name="Merkel B.J."/>
            <person name="Hornburger P."/>
            <person name="Mueller R.-W."/>
            <person name="Bruemmer F."/>
            <person name="Labrenz M."/>
            <person name="Spormann A.M."/>
            <person name="Op den Camp H."/>
            <person name="Overmann J."/>
            <person name="Amann R."/>
            <person name="Jetten M.S.M."/>
            <person name="Mascher T."/>
            <person name="Medema M.H."/>
            <person name="Devos D.P."/>
            <person name="Kaster A.-K."/>
            <person name="Ovreas L."/>
            <person name="Rohde M."/>
            <person name="Galperin M.Y."/>
            <person name="Jogler C."/>
        </authorList>
    </citation>
    <scope>NUCLEOTIDE SEQUENCE [LARGE SCALE GENOMIC DNA]</scope>
    <source>
        <strain evidence="7 8">Mal52</strain>
    </source>
</reference>
<sequence length="724" mass="80590">MSRLRLFHKLRKMPPHEIRTRLAEKVRVRRERKWYVNPADVAAQHAADLIGNCLELVPGAKADQLQRLKTEHPETHEQLATAATTRAEAVLAGQSEILGFPLDLNNPVDWMADPRTDYLFPRQFYADMSLYEIGNGVDVKYVWELGRHQFLVELARGWRFGGQQHSAVRARELLLDWIENNRQYEGVHWTSALELAMRGISWIWTIAMLADWKGWQPGDFELISRSLREQAEYIEHHLSYYSSPYNHLVGEAAGLYLIGCALSGTPGAERWQQLGHRVLNEQGPRQFYDDGFCVEQATGYHYYTLGFMSLALVAARDQGQPIKSLEPVVQNAYRAGLAFRQPGGRWPAIGDVDSARAIPVHHNDFWEFDSLCVLGAVLFEDPQLLPPENTFSEEAYWLLGCDAQKFTAADANELPFTATVLPESGYTIAASGQDWICFDAGPLGDGLHADATPSTAHGHADALQILYRHQGRDILIDPGMPFYFGDDAWVGHFRSAEAHNTIDVDGIEMAKRAGRLAWSHVAPRPHLDARLADDAWLMRGRAEWGTGTTVERNILAIPGQGMWVADRITTDQPRSITWNWQMGEERSLPQVWTNGLDITTSEQPAVEDSPAGWFAPGYGVHRQGRRIQCQSPATDKALVVTFYGDNPLPLDVRVGDLAISCPLDGAGTTGLTADENDAEVVWRLEIDGQQVTYAAGGSAAGQTDLAGVGDWCVTKTVEQLSSVS</sequence>
<dbReference type="InterPro" id="IPR031680">
    <property type="entry name" value="Hepar_II_III_N"/>
</dbReference>
<name>A0A517ZHH4_9PLAN</name>
<feature type="domain" description="Heparin-sulfate lyase N-terminal" evidence="6">
    <location>
        <begin position="103"/>
        <end position="352"/>
    </location>
</feature>
<keyword evidence="8" id="KW-1185">Reference proteome</keyword>
<proteinExistence type="predicted"/>
<evidence type="ECO:0000259" key="6">
    <source>
        <dbReference type="Pfam" id="PF16889"/>
    </source>
</evidence>
<dbReference type="Proteomes" id="UP000319383">
    <property type="component" value="Chromosome"/>
</dbReference>
<keyword evidence="4 7" id="KW-0456">Lyase</keyword>
<dbReference type="Pfam" id="PF16889">
    <property type="entry name" value="Hepar_II_III_N"/>
    <property type="match status" value="1"/>
</dbReference>
<organism evidence="7 8">
    <name type="scientific">Symmachiella dynata</name>
    <dbReference type="NCBI Taxonomy" id="2527995"/>
    <lineage>
        <taxon>Bacteria</taxon>
        <taxon>Pseudomonadati</taxon>
        <taxon>Planctomycetota</taxon>
        <taxon>Planctomycetia</taxon>
        <taxon>Planctomycetales</taxon>
        <taxon>Planctomycetaceae</taxon>
        <taxon>Symmachiella</taxon>
    </lineage>
</organism>
<evidence type="ECO:0000256" key="3">
    <source>
        <dbReference type="ARBA" id="ARBA00022764"/>
    </source>
</evidence>
<dbReference type="InterPro" id="IPR008929">
    <property type="entry name" value="Chondroitin_lyas"/>
</dbReference>
<evidence type="ECO:0000313" key="7">
    <source>
        <dbReference type="EMBL" id="QDU41924.1"/>
    </source>
</evidence>
<dbReference type="Gene3D" id="2.70.98.70">
    <property type="match status" value="1"/>
</dbReference>
<dbReference type="PANTHER" id="PTHR39210:SF1">
    <property type="entry name" value="HEPARIN-SULFATE LYASE"/>
    <property type="match status" value="1"/>
</dbReference>
<accession>A0A517ZHH4</accession>